<dbReference type="SUPFAM" id="SSF46458">
    <property type="entry name" value="Globin-like"/>
    <property type="match status" value="1"/>
</dbReference>
<comment type="caution">
    <text evidence="1">The sequence shown here is derived from an EMBL/GenBank/DDBJ whole genome shotgun (WGS) entry which is preliminary data.</text>
</comment>
<dbReference type="EMBL" id="JAUJEB010000001">
    <property type="protein sequence ID" value="MDN5211037.1"/>
    <property type="molecule type" value="Genomic_DNA"/>
</dbReference>
<evidence type="ECO:0008006" key="3">
    <source>
        <dbReference type="Google" id="ProtNLM"/>
    </source>
</evidence>
<proteinExistence type="predicted"/>
<protein>
    <recommendedName>
        <fullName evidence="3">Group 1 truncated hemoglobin</fullName>
    </recommendedName>
</protein>
<name>A0ABT8L1U2_9BACT</name>
<dbReference type="PROSITE" id="PS51257">
    <property type="entry name" value="PROKAR_LIPOPROTEIN"/>
    <property type="match status" value="1"/>
</dbReference>
<organism evidence="1 2">
    <name type="scientific">Agaribacillus aureus</name>
    <dbReference type="NCBI Taxonomy" id="3051825"/>
    <lineage>
        <taxon>Bacteria</taxon>
        <taxon>Pseudomonadati</taxon>
        <taxon>Bacteroidota</taxon>
        <taxon>Cytophagia</taxon>
        <taxon>Cytophagales</taxon>
        <taxon>Splendidivirgaceae</taxon>
        <taxon>Agaribacillus</taxon>
    </lineage>
</organism>
<reference evidence="1" key="1">
    <citation type="submission" date="2023-06" db="EMBL/GenBank/DDBJ databases">
        <title>Genomic of Agaribacillus aureum.</title>
        <authorList>
            <person name="Wang G."/>
        </authorList>
    </citation>
    <scope>NUCLEOTIDE SEQUENCE</scope>
    <source>
        <strain evidence="1">BMA12</strain>
    </source>
</reference>
<dbReference type="InterPro" id="IPR009050">
    <property type="entry name" value="Globin-like_sf"/>
</dbReference>
<evidence type="ECO:0000313" key="1">
    <source>
        <dbReference type="EMBL" id="MDN5211037.1"/>
    </source>
</evidence>
<evidence type="ECO:0000313" key="2">
    <source>
        <dbReference type="Proteomes" id="UP001172083"/>
    </source>
</evidence>
<sequence>MKTIKMYHSGILFFFGSVLIISMLFSGCGDDDDAGDQQSLYQKLGERAGIESAVEKSILAIASDPDLTPFFAVLLQDENGEGPGLEALKDNIADFIDEASGGNATYSGLSMQAAHAATNPRMANTENITNATYDSFLDAMISGAKQAGISNESILSEYRNLLEQSRSSIVP</sequence>
<gene>
    <name evidence="1" type="ORF">QQ020_03220</name>
</gene>
<dbReference type="Proteomes" id="UP001172083">
    <property type="component" value="Unassembled WGS sequence"/>
</dbReference>
<dbReference type="InterPro" id="IPR012292">
    <property type="entry name" value="Globin/Proto"/>
</dbReference>
<keyword evidence="2" id="KW-1185">Reference proteome</keyword>
<dbReference type="Gene3D" id="1.10.490.10">
    <property type="entry name" value="Globins"/>
    <property type="match status" value="1"/>
</dbReference>
<accession>A0ABT8L1U2</accession>
<dbReference type="RefSeq" id="WP_346756373.1">
    <property type="nucleotide sequence ID" value="NZ_JAUJEB010000001.1"/>
</dbReference>